<keyword evidence="5" id="KW-1003">Cell membrane</keyword>
<dbReference type="Proteomes" id="UP000254133">
    <property type="component" value="Unassembled WGS sequence"/>
</dbReference>
<reference evidence="17 18" key="1">
    <citation type="submission" date="2018-06" db="EMBL/GenBank/DDBJ databases">
        <authorList>
            <consortium name="Pathogen Informatics"/>
            <person name="Doyle S."/>
        </authorList>
    </citation>
    <scope>NUCLEOTIDE SEQUENCE [LARGE SCALE GENOMIC DNA]</scope>
    <source>
        <strain evidence="17 18">NCTC9426</strain>
    </source>
</reference>
<keyword evidence="13 14" id="KW-0472">Membrane</keyword>
<proteinExistence type="predicted"/>
<comment type="catalytic activity">
    <reaction evidence="1">
        <text>D-fructose(out) + N(pros)-phospho-L-histidyl-[protein] = D-fructose 1-phosphate(in) + L-histidyl-[protein]</text>
        <dbReference type="Rhea" id="RHEA:49252"/>
        <dbReference type="Rhea" id="RHEA-COMP:9745"/>
        <dbReference type="Rhea" id="RHEA-COMP:9746"/>
        <dbReference type="ChEBI" id="CHEBI:29979"/>
        <dbReference type="ChEBI" id="CHEBI:37721"/>
        <dbReference type="ChEBI" id="CHEBI:58674"/>
        <dbReference type="ChEBI" id="CHEBI:64837"/>
        <dbReference type="EC" id="2.7.1.202"/>
    </reaction>
</comment>
<dbReference type="GO" id="GO:0009401">
    <property type="term" value="P:phosphoenolpyruvate-dependent sugar phosphotransferase system"/>
    <property type="evidence" value="ECO:0007669"/>
    <property type="project" value="UniProtKB-KW"/>
</dbReference>
<dbReference type="InterPro" id="IPR036095">
    <property type="entry name" value="PTS_EIIB-like_sf"/>
</dbReference>
<dbReference type="AlphaFoldDB" id="A0A378PZI2"/>
<evidence type="ECO:0000256" key="2">
    <source>
        <dbReference type="ARBA" id="ARBA00004429"/>
    </source>
</evidence>
<keyword evidence="12 14" id="KW-1133">Transmembrane helix</keyword>
<evidence type="ECO:0000256" key="12">
    <source>
        <dbReference type="ARBA" id="ARBA00022989"/>
    </source>
</evidence>
<dbReference type="PROSITE" id="PS51099">
    <property type="entry name" value="PTS_EIIB_TYPE_2"/>
    <property type="match status" value="1"/>
</dbReference>
<protein>
    <recommendedName>
        <fullName evidence="3">protein-N(pi)-phosphohistidine--D-fructose phosphotransferase</fullName>
        <ecNumber evidence="3">2.7.1.202</ecNumber>
    </recommendedName>
</protein>
<evidence type="ECO:0000259" key="16">
    <source>
        <dbReference type="PROSITE" id="PS51104"/>
    </source>
</evidence>
<dbReference type="PANTHER" id="PTHR30505:SF0">
    <property type="entry name" value="FRUCTOSE-LIKE PTS SYSTEM EIIBC COMPONENT-RELATED"/>
    <property type="match status" value="1"/>
</dbReference>
<evidence type="ECO:0000313" key="18">
    <source>
        <dbReference type="Proteomes" id="UP000254133"/>
    </source>
</evidence>
<keyword evidence="10 14" id="KW-0812">Transmembrane</keyword>
<feature type="domain" description="PTS EIIB type-2" evidence="15">
    <location>
        <begin position="105"/>
        <end position="200"/>
    </location>
</feature>
<dbReference type="InterPro" id="IPR013011">
    <property type="entry name" value="PTS_EIIB_2"/>
</dbReference>
<dbReference type="InterPro" id="IPR003353">
    <property type="entry name" value="PTS_IIB_fruc"/>
</dbReference>
<evidence type="ECO:0000256" key="7">
    <source>
        <dbReference type="ARBA" id="ARBA00022597"/>
    </source>
</evidence>
<evidence type="ECO:0000256" key="8">
    <source>
        <dbReference type="ARBA" id="ARBA00022679"/>
    </source>
</evidence>
<dbReference type="GO" id="GO:0090563">
    <property type="term" value="F:protein-phosphocysteine-sugar phosphotransferase activity"/>
    <property type="evidence" value="ECO:0007669"/>
    <property type="project" value="TreeGrafter"/>
</dbReference>
<dbReference type="Pfam" id="PF02378">
    <property type="entry name" value="PTS_EIIC"/>
    <property type="match status" value="1"/>
</dbReference>
<evidence type="ECO:0000256" key="1">
    <source>
        <dbReference type="ARBA" id="ARBA00001401"/>
    </source>
</evidence>
<evidence type="ECO:0000256" key="4">
    <source>
        <dbReference type="ARBA" id="ARBA00022448"/>
    </source>
</evidence>
<evidence type="ECO:0000256" key="13">
    <source>
        <dbReference type="ARBA" id="ARBA00023136"/>
    </source>
</evidence>
<feature type="transmembrane region" description="Helical" evidence="14">
    <location>
        <begin position="489"/>
        <end position="509"/>
    </location>
</feature>
<evidence type="ECO:0000256" key="5">
    <source>
        <dbReference type="ARBA" id="ARBA00022475"/>
    </source>
</evidence>
<evidence type="ECO:0000256" key="11">
    <source>
        <dbReference type="ARBA" id="ARBA00022777"/>
    </source>
</evidence>
<dbReference type="FunFam" id="3.40.50.2300:FF:000014">
    <property type="entry name" value="PTS system fructose-like transporter subunit IIB"/>
    <property type="match status" value="1"/>
</dbReference>
<organism evidence="17 18">
    <name type="scientific">Moraxella bovis</name>
    <dbReference type="NCBI Taxonomy" id="476"/>
    <lineage>
        <taxon>Bacteria</taxon>
        <taxon>Pseudomonadati</taxon>
        <taxon>Pseudomonadota</taxon>
        <taxon>Gammaproteobacteria</taxon>
        <taxon>Moraxellales</taxon>
        <taxon>Moraxellaceae</taxon>
        <taxon>Moraxella</taxon>
    </lineage>
</organism>
<keyword evidence="11" id="KW-0418">Kinase</keyword>
<evidence type="ECO:0000256" key="6">
    <source>
        <dbReference type="ARBA" id="ARBA00022553"/>
    </source>
</evidence>
<dbReference type="RefSeq" id="WP_115370110.1">
    <property type="nucleotide sequence ID" value="NZ_UGPZ01000003.1"/>
</dbReference>
<dbReference type="CDD" id="cd05569">
    <property type="entry name" value="PTS_IIB_fructose"/>
    <property type="match status" value="1"/>
</dbReference>
<evidence type="ECO:0000256" key="10">
    <source>
        <dbReference type="ARBA" id="ARBA00022692"/>
    </source>
</evidence>
<feature type="transmembrane region" description="Helical" evidence="14">
    <location>
        <begin position="419"/>
        <end position="450"/>
    </location>
</feature>
<evidence type="ECO:0000259" key="15">
    <source>
        <dbReference type="PROSITE" id="PS51099"/>
    </source>
</evidence>
<dbReference type="InterPro" id="IPR006327">
    <property type="entry name" value="PTS_IIC_fruc"/>
</dbReference>
<feature type="transmembrane region" description="Helical" evidence="14">
    <location>
        <begin position="529"/>
        <end position="548"/>
    </location>
</feature>
<dbReference type="GO" id="GO:0005886">
    <property type="term" value="C:plasma membrane"/>
    <property type="evidence" value="ECO:0007669"/>
    <property type="project" value="UniProtKB-SubCell"/>
</dbReference>
<feature type="transmembrane region" description="Helical" evidence="14">
    <location>
        <begin position="268"/>
        <end position="291"/>
    </location>
</feature>
<dbReference type="GO" id="GO:0005351">
    <property type="term" value="F:carbohydrate:proton symporter activity"/>
    <property type="evidence" value="ECO:0007669"/>
    <property type="project" value="InterPro"/>
</dbReference>
<feature type="transmembrane region" description="Helical" evidence="14">
    <location>
        <begin position="349"/>
        <end position="369"/>
    </location>
</feature>
<keyword evidence="4" id="KW-0813">Transport</keyword>
<evidence type="ECO:0000256" key="9">
    <source>
        <dbReference type="ARBA" id="ARBA00022683"/>
    </source>
</evidence>
<feature type="transmembrane region" description="Helical" evidence="14">
    <location>
        <begin position="389"/>
        <end position="407"/>
    </location>
</feature>
<dbReference type="InterPro" id="IPR003501">
    <property type="entry name" value="PTS_EIIB_2/3"/>
</dbReference>
<name>A0A378PZI2_MORBO</name>
<dbReference type="Gene3D" id="3.40.50.2300">
    <property type="match status" value="1"/>
</dbReference>
<evidence type="ECO:0000256" key="3">
    <source>
        <dbReference type="ARBA" id="ARBA00012799"/>
    </source>
</evidence>
<dbReference type="NCBIfam" id="TIGR01427">
    <property type="entry name" value="PTS_IIC_fructo"/>
    <property type="match status" value="1"/>
</dbReference>
<dbReference type="GO" id="GO:0016301">
    <property type="term" value="F:kinase activity"/>
    <property type="evidence" value="ECO:0007669"/>
    <property type="project" value="UniProtKB-KW"/>
</dbReference>
<dbReference type="NCBIfam" id="TIGR00829">
    <property type="entry name" value="FRU"/>
    <property type="match status" value="1"/>
</dbReference>
<dbReference type="InterPro" id="IPR050864">
    <property type="entry name" value="Bacterial_PTS_Sugar_Transport"/>
</dbReference>
<feature type="transmembrane region" description="Helical" evidence="14">
    <location>
        <begin position="303"/>
        <end position="328"/>
    </location>
</feature>
<keyword evidence="8" id="KW-0808">Transferase</keyword>
<dbReference type="InterPro" id="IPR003352">
    <property type="entry name" value="PTS_EIIC"/>
</dbReference>
<feature type="transmembrane region" description="Helical" evidence="14">
    <location>
        <begin position="234"/>
        <end position="256"/>
    </location>
</feature>
<dbReference type="PANTHER" id="PTHR30505">
    <property type="entry name" value="FRUCTOSE-LIKE PERMEASE"/>
    <property type="match status" value="1"/>
</dbReference>
<keyword evidence="6" id="KW-0597">Phosphoprotein</keyword>
<dbReference type="InterPro" id="IPR013014">
    <property type="entry name" value="PTS_EIIC_2"/>
</dbReference>
<comment type="subcellular location">
    <subcellularLocation>
        <location evidence="2">Cell inner membrane</location>
        <topology evidence="2">Multi-pass membrane protein</topology>
    </subcellularLocation>
</comment>
<dbReference type="EMBL" id="UGPZ01000003">
    <property type="protein sequence ID" value="STY94013.1"/>
    <property type="molecule type" value="Genomic_DNA"/>
</dbReference>
<dbReference type="GO" id="GO:0022877">
    <property type="term" value="F:protein-N(PI)-phosphohistidine-fructose phosphotransferase system transporter activity"/>
    <property type="evidence" value="ECO:0007669"/>
    <property type="project" value="InterPro"/>
</dbReference>
<accession>A0A378PZI2</accession>
<dbReference type="PROSITE" id="PS51104">
    <property type="entry name" value="PTS_EIIC_TYPE_2"/>
    <property type="match status" value="1"/>
</dbReference>
<feature type="domain" description="PTS EIIC type-2" evidence="16">
    <location>
        <begin position="223"/>
        <end position="558"/>
    </location>
</feature>
<evidence type="ECO:0000313" key="17">
    <source>
        <dbReference type="EMBL" id="STY94013.1"/>
    </source>
</evidence>
<keyword evidence="9" id="KW-0598">Phosphotransferase system</keyword>
<dbReference type="EC" id="2.7.1.202" evidence="3"/>
<keyword evidence="7" id="KW-0762">Sugar transport</keyword>
<dbReference type="Pfam" id="PF02302">
    <property type="entry name" value="PTS_IIB"/>
    <property type="match status" value="1"/>
</dbReference>
<gene>
    <name evidence="17" type="primary">fruA</name>
    <name evidence="17" type="ORF">NCTC9426_02748</name>
</gene>
<evidence type="ECO:0000256" key="14">
    <source>
        <dbReference type="SAM" id="Phobius"/>
    </source>
</evidence>
<sequence>MTNKTYAISVADNSAYGLLIAKQLVASLQKNGIDAQFTTDQNIAHGVSVVITDDERASTEQVIYLNQHKLDSAKFGDVDYLNTLLTPTQTDQAVLKSANSSVRNIVAVTACPTGVAHTFMSAEAIENYAKAQGWNIKVETRGQVGVGNAITADEVAQADLVFVAADIDVDLSKFSGKKMYRTSTGLALKKTEQEFTKAFHQASVYGGTQSASTAGESDEKKGLYKHLMTGVSHMLPLVVAGGLLIAMSFMFGVEAFKDESIAFGLPKALMDIGGGGAFALMIAVFAGYVAYSIADRPGLAVGLIGGMLANTAGAGILGGIIAGFLAGYTVKFLNDVIKLPASLTSLKPILILPLLGSLIVGLLMVYAINPPVAALMTALTEWLKTMNDTNAIILGLILGAMMCTDMGGPVNKAAYTFSVGMIASGVFTPIAAAMAGGMVPPIGMAIATWIAKNKFNDNQRNAGKASFVLGLCFISEGALPFVAADPARVIIASVVGGALAGAISMGLGIGLQAPHGGLFVIPFVSQPLMYLVAITVGSLVTGILYAFIRQKEPQKAVV</sequence>
<dbReference type="SUPFAM" id="SSF52794">
    <property type="entry name" value="PTS system IIB component-like"/>
    <property type="match status" value="1"/>
</dbReference>